<organism evidence="3 4">
    <name type="scientific">Pseudolycoriella hygida</name>
    <dbReference type="NCBI Taxonomy" id="35572"/>
    <lineage>
        <taxon>Eukaryota</taxon>
        <taxon>Metazoa</taxon>
        <taxon>Ecdysozoa</taxon>
        <taxon>Arthropoda</taxon>
        <taxon>Hexapoda</taxon>
        <taxon>Insecta</taxon>
        <taxon>Pterygota</taxon>
        <taxon>Neoptera</taxon>
        <taxon>Endopterygota</taxon>
        <taxon>Diptera</taxon>
        <taxon>Nematocera</taxon>
        <taxon>Sciaroidea</taxon>
        <taxon>Sciaridae</taxon>
        <taxon>Pseudolycoriella</taxon>
    </lineage>
</organism>
<protein>
    <recommendedName>
        <fullName evidence="5">LisH domain-containing protein</fullName>
    </recommendedName>
</protein>
<feature type="region of interest" description="Disordered" evidence="2">
    <location>
        <begin position="704"/>
        <end position="735"/>
    </location>
</feature>
<feature type="region of interest" description="Disordered" evidence="2">
    <location>
        <begin position="779"/>
        <end position="812"/>
    </location>
</feature>
<sequence>MAHQVDLDEIKNIPEDEFKRNLFDWVEQMDISKELQSKLRSDLFQNFGKTALGRQIAAQYQQSQRMVLSPLILVINTLVAEFLYAQNCHFTLSVFSSEVPYKNALPDFEKINKFRFDSTELEEIMKALSLDRSDIYKSEICQSYKTPHKDEGACIDKSLLFCIIKTLSQAVSTDRIHETDAVPQRPPNEEQNCENCKTNCSRIKNDELHSKYYKHFYKYLELLSQHVVEISENTKKINEPTQPNDQASKNSLRTCELNKRLDKITESLKNLSKSNRKGRKITEIIKSITRLTNEVERCSSNVVKYSNALHQSAKDTATNSKSPSNYAEWLGQMTESSFGQRFIKNLEAAQEQAIAIEVQRIKNDFNEKLRTTRKLIKFHYKQKTFEKFRATVLSSTAMQSHRDEFNELIDEKLRLLKEKEDFWKQNLERASTNVPPSNEKTQNPSIRVHIHNDRKSPTTVISSALPTNRKDQSTTESKKPIDIEIFNEPSRPIEPVIDNMVQIAKNRLQQLENEGEHLDKSFQRYLKKQNEEKRLLAADIDRAWQQYERAKHNMTKTFVVSQRRNVPTNIHFHENTIPVPVPITDEMMLPSIVNAGKSFENPYKILHQNLTKGGSLDLSIQKKEIATETNVIPTLMVERSDHNASADKVSQIPVPMNIKTVMKKTVENGSKNHLRVDTKGKNELSDASDVSSYMNLKNISPLNDVHLSDSKPSELSARSKHSDVSLNSPKSTHSGRLKLVGNELIMERASTAINQTFALGPEQRASDTKDISQLFKKIDIKNHSTHSSPSDISEKLIISTGQKSSSSDDFWK</sequence>
<dbReference type="Pfam" id="PF16045">
    <property type="entry name" value="LisH_2"/>
    <property type="match status" value="1"/>
</dbReference>
<dbReference type="InterPro" id="IPR006594">
    <property type="entry name" value="LisH"/>
</dbReference>
<evidence type="ECO:0000313" key="3">
    <source>
        <dbReference type="EMBL" id="KAJ6638173.1"/>
    </source>
</evidence>
<dbReference type="Proteomes" id="UP001151699">
    <property type="component" value="Chromosome X"/>
</dbReference>
<evidence type="ECO:0008006" key="5">
    <source>
        <dbReference type="Google" id="ProtNLM"/>
    </source>
</evidence>
<accession>A0A9Q0RZP2</accession>
<feature type="compositionally biased region" description="Polar residues" evidence="2">
    <location>
        <begin position="724"/>
        <end position="734"/>
    </location>
</feature>
<comment type="caution">
    <text evidence="3">The sequence shown here is derived from an EMBL/GenBank/DDBJ whole genome shotgun (WGS) entry which is preliminary data.</text>
</comment>
<gene>
    <name evidence="3" type="ORF">Bhyg_10906</name>
</gene>
<feature type="coiled-coil region" evidence="1">
    <location>
        <begin position="501"/>
        <end position="528"/>
    </location>
</feature>
<name>A0A9Q0RZP2_9DIPT</name>
<feature type="coiled-coil region" evidence="1">
    <location>
        <begin position="398"/>
        <end position="433"/>
    </location>
</feature>
<evidence type="ECO:0000313" key="4">
    <source>
        <dbReference type="Proteomes" id="UP001151699"/>
    </source>
</evidence>
<dbReference type="EMBL" id="WJQU01000003">
    <property type="protein sequence ID" value="KAJ6638173.1"/>
    <property type="molecule type" value="Genomic_DNA"/>
</dbReference>
<keyword evidence="4" id="KW-1185">Reference proteome</keyword>
<dbReference type="AlphaFoldDB" id="A0A9Q0RZP2"/>
<evidence type="ECO:0000256" key="2">
    <source>
        <dbReference type="SAM" id="MobiDB-lite"/>
    </source>
</evidence>
<evidence type="ECO:0000256" key="1">
    <source>
        <dbReference type="SAM" id="Coils"/>
    </source>
</evidence>
<reference evidence="3" key="1">
    <citation type="submission" date="2022-07" db="EMBL/GenBank/DDBJ databases">
        <authorList>
            <person name="Trinca V."/>
            <person name="Uliana J.V.C."/>
            <person name="Torres T.T."/>
            <person name="Ward R.J."/>
            <person name="Monesi N."/>
        </authorList>
    </citation>
    <scope>NUCLEOTIDE SEQUENCE</scope>
    <source>
        <strain evidence="3">HSMRA1968</strain>
        <tissue evidence="3">Whole embryos</tissue>
    </source>
</reference>
<dbReference type="OrthoDB" id="7784440at2759"/>
<keyword evidence="1" id="KW-0175">Coiled coil</keyword>
<proteinExistence type="predicted"/>
<feature type="compositionally biased region" description="Polar residues" evidence="2">
    <location>
        <begin position="799"/>
        <end position="812"/>
    </location>
</feature>